<dbReference type="EMBL" id="BARW01028102">
    <property type="protein sequence ID" value="GAJ09259.1"/>
    <property type="molecule type" value="Genomic_DNA"/>
</dbReference>
<gene>
    <name evidence="1" type="ORF">S12H4_45449</name>
</gene>
<comment type="caution">
    <text evidence="1">The sequence shown here is derived from an EMBL/GenBank/DDBJ whole genome shotgun (WGS) entry which is preliminary data.</text>
</comment>
<protein>
    <submittedName>
        <fullName evidence="1">Uncharacterized protein</fullName>
    </submittedName>
</protein>
<evidence type="ECO:0000313" key="1">
    <source>
        <dbReference type="EMBL" id="GAJ09259.1"/>
    </source>
</evidence>
<dbReference type="AlphaFoldDB" id="X1TVI0"/>
<sequence>MNDKQLEGVIWNKRIVAEKPDIKPDGKNWLMDAMPFHAALKEKLTDDRPLQYRAEGKYISFKPVGGLSTKGLLREDKRSVAYKDGLGAGISLELQGRIQA</sequence>
<name>X1TVI0_9ZZZZ</name>
<reference evidence="1" key="1">
    <citation type="journal article" date="2014" name="Front. Microbiol.">
        <title>High frequency of phylogenetically diverse reductive dehalogenase-homologous genes in deep subseafloor sedimentary metagenomes.</title>
        <authorList>
            <person name="Kawai M."/>
            <person name="Futagami T."/>
            <person name="Toyoda A."/>
            <person name="Takaki Y."/>
            <person name="Nishi S."/>
            <person name="Hori S."/>
            <person name="Arai W."/>
            <person name="Tsubouchi T."/>
            <person name="Morono Y."/>
            <person name="Uchiyama I."/>
            <person name="Ito T."/>
            <person name="Fujiyama A."/>
            <person name="Inagaki F."/>
            <person name="Takami H."/>
        </authorList>
    </citation>
    <scope>NUCLEOTIDE SEQUENCE</scope>
    <source>
        <strain evidence="1">Expedition CK06-06</strain>
    </source>
</reference>
<feature type="non-terminal residue" evidence="1">
    <location>
        <position position="100"/>
    </location>
</feature>
<proteinExistence type="predicted"/>
<accession>X1TVI0</accession>
<organism evidence="1">
    <name type="scientific">marine sediment metagenome</name>
    <dbReference type="NCBI Taxonomy" id="412755"/>
    <lineage>
        <taxon>unclassified sequences</taxon>
        <taxon>metagenomes</taxon>
        <taxon>ecological metagenomes</taxon>
    </lineage>
</organism>